<name>A0A4C2A7H0_EUMVA</name>
<gene>
    <name evidence="1" type="ORF">EVAR_71246_1</name>
</gene>
<accession>A0A4C2A7H0</accession>
<dbReference type="EMBL" id="BGZK01002562">
    <property type="protein sequence ID" value="GBP94925.1"/>
    <property type="molecule type" value="Genomic_DNA"/>
</dbReference>
<protein>
    <submittedName>
        <fullName evidence="1">Retrovirus-related Pol polyprotein from type-1 retrotransposable element R1</fullName>
    </submittedName>
</protein>
<organism evidence="1 2">
    <name type="scientific">Eumeta variegata</name>
    <name type="common">Bagworm moth</name>
    <name type="synonym">Eumeta japonica</name>
    <dbReference type="NCBI Taxonomy" id="151549"/>
    <lineage>
        <taxon>Eukaryota</taxon>
        <taxon>Metazoa</taxon>
        <taxon>Ecdysozoa</taxon>
        <taxon>Arthropoda</taxon>
        <taxon>Hexapoda</taxon>
        <taxon>Insecta</taxon>
        <taxon>Pterygota</taxon>
        <taxon>Neoptera</taxon>
        <taxon>Endopterygota</taxon>
        <taxon>Lepidoptera</taxon>
        <taxon>Glossata</taxon>
        <taxon>Ditrysia</taxon>
        <taxon>Tineoidea</taxon>
        <taxon>Psychidae</taxon>
        <taxon>Oiketicinae</taxon>
        <taxon>Eumeta</taxon>
    </lineage>
</organism>
<reference evidence="1 2" key="1">
    <citation type="journal article" date="2019" name="Commun. Biol.">
        <title>The bagworm genome reveals a unique fibroin gene that provides high tensile strength.</title>
        <authorList>
            <person name="Kono N."/>
            <person name="Nakamura H."/>
            <person name="Ohtoshi R."/>
            <person name="Tomita M."/>
            <person name="Numata K."/>
            <person name="Arakawa K."/>
        </authorList>
    </citation>
    <scope>NUCLEOTIDE SEQUENCE [LARGE SCALE GENOMIC DNA]</scope>
</reference>
<dbReference type="OrthoDB" id="411871at2759"/>
<evidence type="ECO:0000313" key="2">
    <source>
        <dbReference type="Proteomes" id="UP000299102"/>
    </source>
</evidence>
<comment type="caution">
    <text evidence="1">The sequence shown here is derived from an EMBL/GenBank/DDBJ whole genome shotgun (WGS) entry which is preliminary data.</text>
</comment>
<dbReference type="AlphaFoldDB" id="A0A4C2A7H0"/>
<proteinExistence type="predicted"/>
<sequence>MKVDDNVEKLLAEISSTKEILGRVDVSEKLEEISRVAVAKPAPRSAKYAEAVAKPKLTIATAKTSGPAARSETSHTLIVALKFKIHTAEQVIIKLRKGVDTREMGMAVDRIRKARGQKVVVRCSSVEDANRIKNFLKIRETPNYTHPRVLIGKKLEPECIQQAYDATISCRNSKCGQKPPWWSPKLEEVKRDTRTKKLGIRNGAPSRREYVVGEYVQAKEVYERAVAEAQTSWKRFCSAQDGENLWDGIFRVISETGKNRQDVLLLADSGQVLGPNESVTLLAEIFFPDDRVYTDDLYRMEAPGIDEFESDKCQAAIFRELGLFLAMANKCLELGYFPRTWKVAAIKLIPKPEKEDYTRTKSYRPIDRINGVIGYGECLRISVEVGAEDPAAHSKLPSRPQWHDLGLPLRSGGYRQVRWRGVQKKDFQGLYTSLYSRSNLLESDFELPAPRRRGTRRLLQAFADDVVLIFSGRSDSAVGEDTNRALTHVQS</sequence>
<dbReference type="Proteomes" id="UP000299102">
    <property type="component" value="Unassembled WGS sequence"/>
</dbReference>
<evidence type="ECO:0000313" key="1">
    <source>
        <dbReference type="EMBL" id="GBP94925.1"/>
    </source>
</evidence>
<keyword evidence="2" id="KW-1185">Reference proteome</keyword>